<keyword evidence="6" id="KW-0411">Iron-sulfur</keyword>
<protein>
    <submittedName>
        <fullName evidence="8">Fe-S oxidoreductase</fullName>
    </submittedName>
</protein>
<dbReference type="PROSITE" id="PS51918">
    <property type="entry name" value="RADICAL_SAM"/>
    <property type="match status" value="1"/>
</dbReference>
<evidence type="ECO:0000256" key="3">
    <source>
        <dbReference type="ARBA" id="ARBA00022691"/>
    </source>
</evidence>
<keyword evidence="2" id="KW-0004">4Fe-4S</keyword>
<dbReference type="RefSeq" id="WP_077326631.1">
    <property type="nucleotide sequence ID" value="NZ_CP012098.1"/>
</dbReference>
<comment type="cofactor">
    <cofactor evidence="1">
        <name>[4Fe-4S] cluster</name>
        <dbReference type="ChEBI" id="CHEBI:49883"/>
    </cofactor>
</comment>
<dbReference type="SUPFAM" id="SSF102114">
    <property type="entry name" value="Radical SAM enzymes"/>
    <property type="match status" value="1"/>
</dbReference>
<keyword evidence="3" id="KW-0949">S-adenosyl-L-methionine</keyword>
<name>A0A1Q2C7U8_ANAHA</name>
<evidence type="ECO:0000313" key="8">
    <source>
        <dbReference type="EMBL" id="AQP39745.1"/>
    </source>
</evidence>
<proteinExistence type="predicted"/>
<evidence type="ECO:0000256" key="1">
    <source>
        <dbReference type="ARBA" id="ARBA00001966"/>
    </source>
</evidence>
<dbReference type="InterPro" id="IPR040084">
    <property type="entry name" value="GTPase_Obg"/>
</dbReference>
<dbReference type="Gene3D" id="3.20.20.70">
    <property type="entry name" value="Aldolase class I"/>
    <property type="match status" value="1"/>
</dbReference>
<evidence type="ECO:0000256" key="2">
    <source>
        <dbReference type="ARBA" id="ARBA00022485"/>
    </source>
</evidence>
<dbReference type="AlphaFoldDB" id="A0A1Q2C7U8"/>
<dbReference type="CDD" id="cd01335">
    <property type="entry name" value="Radical_SAM"/>
    <property type="match status" value="1"/>
</dbReference>
<evidence type="ECO:0000313" key="9">
    <source>
        <dbReference type="Proteomes" id="UP000188159"/>
    </source>
</evidence>
<evidence type="ECO:0000256" key="5">
    <source>
        <dbReference type="ARBA" id="ARBA00023004"/>
    </source>
</evidence>
<accession>A0A1Q2C7U8</accession>
<evidence type="ECO:0000259" key="7">
    <source>
        <dbReference type="PROSITE" id="PS51918"/>
    </source>
</evidence>
<sequence length="308" mass="35286">MNDFKYVFGPIPSRRLGRSLGISPLPKKTCNYSCIYCQLGRTDKMTNKRQEFYKTEDIIAEFKQYLKDSDKFDIVTVVGEGEPTLAANLGELVVALKALTDKPVAVITNGALLSDPQVREELCHADMVLPSLDAYNQEISKKIDRPYGTIKFEEEFEGLKKFTHMYEGELWLEIMLVDGINDDEQSILKFQELLKELKYDRLYLNTPVRPPAEADVNVVSEERMRYAVETLGGTSIEMMSSGAFFSEIEDDYEAVKSIIGRHPMNQFEVRGFLESRDVKDPEAMMEQMKKDEAIHVIDYKGILTFRLK</sequence>
<dbReference type="SFLD" id="SFLDG01083">
    <property type="entry name" value="Uncharacterised_Radical_SAM_Su"/>
    <property type="match status" value="1"/>
</dbReference>
<dbReference type="GO" id="GO:0003824">
    <property type="term" value="F:catalytic activity"/>
    <property type="evidence" value="ECO:0007669"/>
    <property type="project" value="InterPro"/>
</dbReference>
<feature type="domain" description="Radical SAM core" evidence="7">
    <location>
        <begin position="12"/>
        <end position="237"/>
    </location>
</feature>
<dbReference type="InterPro" id="IPR013785">
    <property type="entry name" value="Aldolase_TIM"/>
</dbReference>
<organism evidence="8 9">
    <name type="scientific">Anaerostipes hadrus</name>
    <dbReference type="NCBI Taxonomy" id="649756"/>
    <lineage>
        <taxon>Bacteria</taxon>
        <taxon>Bacillati</taxon>
        <taxon>Bacillota</taxon>
        <taxon>Clostridia</taxon>
        <taxon>Lachnospirales</taxon>
        <taxon>Lachnospiraceae</taxon>
        <taxon>Anaerostipes</taxon>
    </lineage>
</organism>
<dbReference type="InterPro" id="IPR007197">
    <property type="entry name" value="rSAM"/>
</dbReference>
<dbReference type="SFLD" id="SFLDS00029">
    <property type="entry name" value="Radical_SAM"/>
    <property type="match status" value="1"/>
</dbReference>
<reference evidence="8 9" key="1">
    <citation type="journal article" date="2016" name="Sci. Rep.">
        <title>Accelerated dysbiosis of gut microbiota during aggravation of DSS-induced colitis by a butyrate-producing bacterium.</title>
        <authorList>
            <person name="Zhang Q."/>
            <person name="Wu Y."/>
            <person name="Wang J."/>
            <person name="Wu G."/>
            <person name="Long W."/>
            <person name="Xue Z."/>
            <person name="Wang L."/>
            <person name="Zhang X."/>
            <person name="Pang X."/>
            <person name="Zhao Y."/>
            <person name="Zhao L."/>
            <person name="Zhang C."/>
        </authorList>
    </citation>
    <scope>NUCLEOTIDE SEQUENCE [LARGE SCALE GENOMIC DNA]</scope>
    <source>
        <strain evidence="8 9">BPB5</strain>
    </source>
</reference>
<gene>
    <name evidence="8" type="ORF">DO83_09185</name>
</gene>
<keyword evidence="5" id="KW-0408">Iron</keyword>
<dbReference type="EMBL" id="CP012098">
    <property type="protein sequence ID" value="AQP39745.1"/>
    <property type="molecule type" value="Genomic_DNA"/>
</dbReference>
<dbReference type="Proteomes" id="UP000188159">
    <property type="component" value="Chromosome"/>
</dbReference>
<dbReference type="Pfam" id="PF04055">
    <property type="entry name" value="Radical_SAM"/>
    <property type="match status" value="1"/>
</dbReference>
<dbReference type="GO" id="GO:0051539">
    <property type="term" value="F:4 iron, 4 sulfur cluster binding"/>
    <property type="evidence" value="ECO:0007669"/>
    <property type="project" value="UniProtKB-KW"/>
</dbReference>
<dbReference type="PANTHER" id="PTHR43787:SF11">
    <property type="entry name" value="UPF0026 PROTEIN SLR1464"/>
    <property type="match status" value="1"/>
</dbReference>
<evidence type="ECO:0000256" key="6">
    <source>
        <dbReference type="ARBA" id="ARBA00023014"/>
    </source>
</evidence>
<keyword evidence="4" id="KW-0479">Metal-binding</keyword>
<evidence type="ECO:0000256" key="4">
    <source>
        <dbReference type="ARBA" id="ARBA00022723"/>
    </source>
</evidence>
<dbReference type="GO" id="GO:0046872">
    <property type="term" value="F:metal ion binding"/>
    <property type="evidence" value="ECO:0007669"/>
    <property type="project" value="UniProtKB-KW"/>
</dbReference>
<dbReference type="PANTHER" id="PTHR43787">
    <property type="entry name" value="FEMO COFACTOR BIOSYNTHESIS PROTEIN NIFB-RELATED"/>
    <property type="match status" value="1"/>
</dbReference>
<dbReference type="InterPro" id="IPR058240">
    <property type="entry name" value="rSAM_sf"/>
</dbReference>